<dbReference type="Proteomes" id="UP000184105">
    <property type="component" value="Unassembled WGS sequence"/>
</dbReference>
<evidence type="ECO:0000313" key="1">
    <source>
        <dbReference type="EMBL" id="SHG17516.1"/>
    </source>
</evidence>
<proteinExistence type="predicted"/>
<dbReference type="RefSeq" id="WP_156766854.1">
    <property type="nucleotide sequence ID" value="NZ_BAKP01000058.1"/>
</dbReference>
<protein>
    <submittedName>
        <fullName evidence="1">Uncharacterized protein</fullName>
    </submittedName>
</protein>
<dbReference type="EMBL" id="FQWA01000048">
    <property type="protein sequence ID" value="SHG17516.1"/>
    <property type="molecule type" value="Genomic_DNA"/>
</dbReference>
<sequence length="50" mass="5479">MISIVLAPIESSIASRIIADTVEGGLIKAVDAETKAKKFMTYLHIDRAQY</sequence>
<reference evidence="1 2" key="1">
    <citation type="submission" date="2016-11" db="EMBL/GenBank/DDBJ databases">
        <authorList>
            <person name="Varghese N."/>
            <person name="Submissions S."/>
        </authorList>
    </citation>
    <scope>NUCLEOTIDE SEQUENCE [LARGE SCALE GENOMIC DNA]</scope>
    <source>
        <strain evidence="1 2">DSM 22613</strain>
    </source>
</reference>
<name>A0AAX2F7F9_9BACT</name>
<keyword evidence="2" id="KW-1185">Reference proteome</keyword>
<accession>A0AAX2F7F9</accession>
<comment type="caution">
    <text evidence="1">The sequence shown here is derived from an EMBL/GenBank/DDBJ whole genome shotgun (WGS) entry which is preliminary data.</text>
</comment>
<organism evidence="1 2">
    <name type="scientific">Prevotella scopos JCM 17725</name>
    <dbReference type="NCBI Taxonomy" id="1236518"/>
    <lineage>
        <taxon>Bacteria</taxon>
        <taxon>Pseudomonadati</taxon>
        <taxon>Bacteroidota</taxon>
        <taxon>Bacteroidia</taxon>
        <taxon>Bacteroidales</taxon>
        <taxon>Prevotellaceae</taxon>
        <taxon>Prevotella</taxon>
    </lineage>
</organism>
<dbReference type="AlphaFoldDB" id="A0AAX2F7F9"/>
<gene>
    <name evidence="1" type="ORF">SAMN05444364_1486</name>
</gene>
<evidence type="ECO:0000313" key="2">
    <source>
        <dbReference type="Proteomes" id="UP000184105"/>
    </source>
</evidence>